<dbReference type="Proteomes" id="UP000038083">
    <property type="component" value="Unassembled WGS sequence"/>
</dbReference>
<evidence type="ECO:0000313" key="3">
    <source>
        <dbReference type="Proteomes" id="UP000038083"/>
    </source>
</evidence>
<keyword evidence="1" id="KW-0472">Membrane</keyword>
<evidence type="ECO:0000256" key="1">
    <source>
        <dbReference type="SAM" id="Phobius"/>
    </source>
</evidence>
<keyword evidence="1" id="KW-0812">Transmembrane</keyword>
<reference evidence="2 3" key="1">
    <citation type="submission" date="2015-01" db="EMBL/GenBank/DDBJ databases">
        <authorList>
            <person name="MANFREDI Pablo"/>
        </authorList>
    </citation>
    <scope>NUCLEOTIDE SEQUENCE [LARGE SCALE GENOMIC DNA]</scope>
    <source>
        <strain evidence="2 3">Ccy74</strain>
    </source>
</reference>
<proteinExistence type="predicted"/>
<gene>
    <name evidence="2" type="ORF">CCYN74_10147</name>
</gene>
<feature type="transmembrane region" description="Helical" evidence="1">
    <location>
        <begin position="12"/>
        <end position="33"/>
    </location>
</feature>
<protein>
    <submittedName>
        <fullName evidence="2">Uncharacterized protein</fullName>
    </submittedName>
</protein>
<evidence type="ECO:0000313" key="2">
    <source>
        <dbReference type="EMBL" id="CEN33800.1"/>
    </source>
</evidence>
<keyword evidence="1" id="KW-1133">Transmembrane helix</keyword>
<organism evidence="2 3">
    <name type="scientific">Capnocytophaga cynodegmi</name>
    <dbReference type="NCBI Taxonomy" id="28189"/>
    <lineage>
        <taxon>Bacteria</taxon>
        <taxon>Pseudomonadati</taxon>
        <taxon>Bacteroidota</taxon>
        <taxon>Flavobacteriia</taxon>
        <taxon>Flavobacteriales</taxon>
        <taxon>Flavobacteriaceae</taxon>
        <taxon>Capnocytophaga</taxon>
    </lineage>
</organism>
<accession>A0A0B7HTY6</accession>
<name>A0A0B7HTY6_9FLAO</name>
<feature type="transmembrane region" description="Helical" evidence="1">
    <location>
        <begin position="45"/>
        <end position="64"/>
    </location>
</feature>
<dbReference type="AlphaFoldDB" id="A0A0B7HTY6"/>
<dbReference type="EMBL" id="CDOG01000001">
    <property type="protein sequence ID" value="CEN33800.1"/>
    <property type="molecule type" value="Genomic_DNA"/>
</dbReference>
<sequence>MDIFIIFYNRFLFFVMMISLLSKNIIHFLYIPLPPLKGGIIETNYFNLINLPPILLSPLLFLFYELPTL</sequence>